<name>A0A9D1TJH4_9BACI</name>
<gene>
    <name evidence="1" type="ORF">H9895_05150</name>
</gene>
<dbReference type="InterPro" id="IPR038765">
    <property type="entry name" value="Papain-like_cys_pep_sf"/>
</dbReference>
<comment type="caution">
    <text evidence="1">The sequence shown here is derived from an EMBL/GenBank/DDBJ whole genome shotgun (WGS) entry which is preliminary data.</text>
</comment>
<protein>
    <recommendedName>
        <fullName evidence="3">Permuted papain-like amidase enzyme, YaeF/YiiX, C92 family</fullName>
    </recommendedName>
</protein>
<proteinExistence type="predicted"/>
<dbReference type="AlphaFoldDB" id="A0A9D1TJH4"/>
<accession>A0A9D1TJH4</accession>
<evidence type="ECO:0000313" key="2">
    <source>
        <dbReference type="Proteomes" id="UP000823937"/>
    </source>
</evidence>
<dbReference type="EMBL" id="DXHX01000074">
    <property type="protein sequence ID" value="HIV74454.1"/>
    <property type="molecule type" value="Genomic_DNA"/>
</dbReference>
<organism evidence="1 2">
    <name type="scientific">Candidatus Pseudogracilibacillus intestinigallinarum</name>
    <dbReference type="NCBI Taxonomy" id="2838742"/>
    <lineage>
        <taxon>Bacteria</taxon>
        <taxon>Bacillati</taxon>
        <taxon>Bacillota</taxon>
        <taxon>Bacilli</taxon>
        <taxon>Bacillales</taxon>
        <taxon>Bacillaceae</taxon>
        <taxon>Pseudogracilibacillus</taxon>
    </lineage>
</organism>
<reference evidence="1" key="1">
    <citation type="journal article" date="2021" name="PeerJ">
        <title>Extensive microbial diversity within the chicken gut microbiome revealed by metagenomics and culture.</title>
        <authorList>
            <person name="Gilroy R."/>
            <person name="Ravi A."/>
            <person name="Getino M."/>
            <person name="Pursley I."/>
            <person name="Horton D.L."/>
            <person name="Alikhan N.F."/>
            <person name="Baker D."/>
            <person name="Gharbi K."/>
            <person name="Hall N."/>
            <person name="Watson M."/>
            <person name="Adriaenssens E.M."/>
            <person name="Foster-Nyarko E."/>
            <person name="Jarju S."/>
            <person name="Secka A."/>
            <person name="Antonio M."/>
            <person name="Oren A."/>
            <person name="Chaudhuri R.R."/>
            <person name="La Ragione R."/>
            <person name="Hildebrand F."/>
            <person name="Pallen M.J."/>
        </authorList>
    </citation>
    <scope>NUCLEOTIDE SEQUENCE</scope>
    <source>
        <strain evidence="1">CHK169-2315</strain>
    </source>
</reference>
<dbReference type="Proteomes" id="UP000823937">
    <property type="component" value="Unassembled WGS sequence"/>
</dbReference>
<dbReference type="SUPFAM" id="SSF54001">
    <property type="entry name" value="Cysteine proteinases"/>
    <property type="match status" value="1"/>
</dbReference>
<evidence type="ECO:0008006" key="3">
    <source>
        <dbReference type="Google" id="ProtNLM"/>
    </source>
</evidence>
<reference evidence="1" key="2">
    <citation type="submission" date="2021-04" db="EMBL/GenBank/DDBJ databases">
        <authorList>
            <person name="Gilroy R."/>
        </authorList>
    </citation>
    <scope>NUCLEOTIDE SEQUENCE</scope>
    <source>
        <strain evidence="1">CHK169-2315</strain>
    </source>
</reference>
<sequence length="153" mass="17461">MTLYYPNSNIEVKQGDILYSTIGRSTYYVGHTVMIGSDYLVKESIPGKPSGHSLTINQMWNRHRKGDKITLLRAPSGAQAAAKWVTENLGNVKDYWILNSNIKNREKNYCSKLIVQAYYYGANVKLTNILNRFISPQYLKHTKNLEKIAVFAI</sequence>
<dbReference type="Gene3D" id="3.90.1720.10">
    <property type="entry name" value="endopeptidase domain like (from Nostoc punctiforme)"/>
    <property type="match status" value="1"/>
</dbReference>
<evidence type="ECO:0000313" key="1">
    <source>
        <dbReference type="EMBL" id="HIV74454.1"/>
    </source>
</evidence>